<feature type="compositionally biased region" description="Basic and acidic residues" evidence="1">
    <location>
        <begin position="1059"/>
        <end position="1076"/>
    </location>
</feature>
<evidence type="ECO:0008006" key="4">
    <source>
        <dbReference type="Google" id="ProtNLM"/>
    </source>
</evidence>
<accession>A0A2Z7A5S9</accession>
<feature type="compositionally biased region" description="Basic residues" evidence="1">
    <location>
        <begin position="1077"/>
        <end position="1090"/>
    </location>
</feature>
<dbReference type="Proteomes" id="UP000250235">
    <property type="component" value="Unassembled WGS sequence"/>
</dbReference>
<proteinExistence type="predicted"/>
<evidence type="ECO:0000256" key="1">
    <source>
        <dbReference type="SAM" id="MobiDB-lite"/>
    </source>
</evidence>
<protein>
    <recommendedName>
        <fullName evidence="4">Dystroglycan-like</fullName>
    </recommendedName>
</protein>
<keyword evidence="3" id="KW-1185">Reference proteome</keyword>
<gene>
    <name evidence="2" type="ORF">F511_18609</name>
</gene>
<feature type="region of interest" description="Disordered" evidence="1">
    <location>
        <begin position="980"/>
        <end position="1024"/>
    </location>
</feature>
<dbReference type="AlphaFoldDB" id="A0A2Z7A5S9"/>
<feature type="region of interest" description="Disordered" evidence="1">
    <location>
        <begin position="1059"/>
        <end position="1090"/>
    </location>
</feature>
<dbReference type="EMBL" id="KV018559">
    <property type="protein sequence ID" value="KZV16816.1"/>
    <property type="molecule type" value="Genomic_DNA"/>
</dbReference>
<feature type="region of interest" description="Disordered" evidence="1">
    <location>
        <begin position="798"/>
        <end position="820"/>
    </location>
</feature>
<organism evidence="2 3">
    <name type="scientific">Dorcoceras hygrometricum</name>
    <dbReference type="NCBI Taxonomy" id="472368"/>
    <lineage>
        <taxon>Eukaryota</taxon>
        <taxon>Viridiplantae</taxon>
        <taxon>Streptophyta</taxon>
        <taxon>Embryophyta</taxon>
        <taxon>Tracheophyta</taxon>
        <taxon>Spermatophyta</taxon>
        <taxon>Magnoliopsida</taxon>
        <taxon>eudicotyledons</taxon>
        <taxon>Gunneridae</taxon>
        <taxon>Pentapetalae</taxon>
        <taxon>asterids</taxon>
        <taxon>lamiids</taxon>
        <taxon>Lamiales</taxon>
        <taxon>Gesneriaceae</taxon>
        <taxon>Didymocarpoideae</taxon>
        <taxon>Trichosporeae</taxon>
        <taxon>Loxocarpinae</taxon>
        <taxon>Dorcoceras</taxon>
    </lineage>
</organism>
<sequence length="1090" mass="121207">MASSLISRSHHIDFDYVFRFDDAGIVWMFESFVSTGLMEFLGCPAIFHEHALIEFFANGSVRDGIVVSVIGGMAVEISESVFATAFGLPTDGLTDLSEVPKDLLSNAQRLFSASEKEVSISCLKKEVKMPFLLLSDILAKSLFVKAGYFDAETRDRFLLMTAITFDVKVNWGNLLFGVLKEMVTPDSRQAKGYAIQICVLLKNIPGLELGESKSFPAPRILNEKTVHRIVSVNENVGVEEVGDAPRAKTTPVKRTVSKKRPASVDADVAPVIKKKRTSKSKPVAAKKLVLEEPIAAVPSTEEHIPVKEIATEDADATIRQVLTQLDLVFEKQDDVQGGRIETWFDRAFDEAFVAGDQEDQASESLDHIFLELDTAGQTAGTMEVGDSSKQTVASKRSFEELMSVDDLLVQICDDMMLPSITDAEISKIRIGESIVMHDKGKGILVEDEPVQRNPAQETVELICGDVEFLVDLRDQVMADVVDFFHSFSLNKLTDLDALLALKAKEKLMLDWAETDSLETAVKRRLYILARYREMLLRKFLDSHRQYLVSGQPWTETASQIFDLLSAVHSKSLEALRIQQQEHGIIFEQPCTSTAFDNAVDCGAVFAQFFSVAKSTCWVRPMIFVDGIWTPLQGPGFWRSGCRLSLFLNKLEMPAPAVQDIFVPSILFIEPVQYWGAAPSLPKTWAWHRVCSVATQFSMSGRLRPAILSSDIVIRNLGVERLPDYFLDEFEHGVNTGYFADFLSSSSGKSGSDFDSASSSGETVYRSPSPPDYAYALGPPILSTTAQEEKLYFVQSPASSPAASPLQESSSSSSDVSMHFDSEDLPVRDQEAAHTSAPVASNVSTAALEDLKSYFSQRIDESTCEFRSKINAVEFNVRGDLVKQQAWLRQMFQNACDILERQSKQMNDLKKGLMAPVGTIFQDLFDIKKNQRAQEAKLNALDGQVAALRNDQLEFQNRISADLLSLSTQFADIVEFIRGGDAKKGESGSSSRPPPVRVERRPLPTPQSPRDVAGGSSAVRIPTFPRTTGTFAERVEQARRHLLESGLVISVEEAAERIRQADFQESDRFQRERERARREKRSSSSRRRRGF</sequence>
<evidence type="ECO:0000313" key="3">
    <source>
        <dbReference type="Proteomes" id="UP000250235"/>
    </source>
</evidence>
<reference evidence="2 3" key="1">
    <citation type="journal article" date="2015" name="Proc. Natl. Acad. Sci. U.S.A.">
        <title>The resurrection genome of Boea hygrometrica: A blueprint for survival of dehydration.</title>
        <authorList>
            <person name="Xiao L."/>
            <person name="Yang G."/>
            <person name="Zhang L."/>
            <person name="Yang X."/>
            <person name="Zhao S."/>
            <person name="Ji Z."/>
            <person name="Zhou Q."/>
            <person name="Hu M."/>
            <person name="Wang Y."/>
            <person name="Chen M."/>
            <person name="Xu Y."/>
            <person name="Jin H."/>
            <person name="Xiao X."/>
            <person name="Hu G."/>
            <person name="Bao F."/>
            <person name="Hu Y."/>
            <person name="Wan P."/>
            <person name="Li L."/>
            <person name="Deng X."/>
            <person name="Kuang T."/>
            <person name="Xiang C."/>
            <person name="Zhu J.K."/>
            <person name="Oliver M.J."/>
            <person name="He Y."/>
        </authorList>
    </citation>
    <scope>NUCLEOTIDE SEQUENCE [LARGE SCALE GENOMIC DNA]</scope>
    <source>
        <strain evidence="3">cv. XS01</strain>
    </source>
</reference>
<feature type="compositionally biased region" description="Low complexity" evidence="1">
    <location>
        <begin position="798"/>
        <end position="816"/>
    </location>
</feature>
<evidence type="ECO:0000313" key="2">
    <source>
        <dbReference type="EMBL" id="KZV16816.1"/>
    </source>
</evidence>
<name>A0A2Z7A5S9_9LAMI</name>